<evidence type="ECO:0000313" key="1">
    <source>
        <dbReference type="EMBL" id="ALJ59807.1"/>
    </source>
</evidence>
<sequence length="42" mass="4983">MIKIRLQVYLSRDVISFATTEEQIWAKELPEMEKIALSLKEM</sequence>
<protein>
    <submittedName>
        <fullName evidence="1">Uncharacterized protein</fullName>
    </submittedName>
</protein>
<gene>
    <name evidence="1" type="ORF">BcellWH2_02568</name>
</gene>
<proteinExistence type="predicted"/>
<dbReference type="Proteomes" id="UP000061809">
    <property type="component" value="Chromosome"/>
</dbReference>
<dbReference type="EMBL" id="CP012801">
    <property type="protein sequence ID" value="ALJ59807.1"/>
    <property type="molecule type" value="Genomic_DNA"/>
</dbReference>
<reference evidence="1 2" key="1">
    <citation type="journal article" date="2015" name="Science">
        <title>Genetic determinants of in vivo fitness and diet responsiveness in multiple human gut Bacteroides.</title>
        <authorList>
            <person name="Wu M."/>
            <person name="McNulty N.P."/>
            <person name="Rodionov D.A."/>
            <person name="Khoroshkin M.S."/>
            <person name="Griffin N.W."/>
            <person name="Cheng J."/>
            <person name="Latreille P."/>
            <person name="Kerstetter R.A."/>
            <person name="Terrapon N."/>
            <person name="Henrissat B."/>
            <person name="Osterman A.L."/>
            <person name="Gordon J.I."/>
        </authorList>
    </citation>
    <scope>NUCLEOTIDE SEQUENCE [LARGE SCALE GENOMIC DNA]</scope>
    <source>
        <strain evidence="1 2">WH2</strain>
    </source>
</reference>
<dbReference type="KEGG" id="bcel:BcellWH2_02568"/>
<name>A0A0P0GNW7_9BACE</name>
<dbReference type="PATRIC" id="fig|246787.4.peg.2645"/>
<organism evidence="1 2">
    <name type="scientific">Bacteroides cellulosilyticus</name>
    <dbReference type="NCBI Taxonomy" id="246787"/>
    <lineage>
        <taxon>Bacteria</taxon>
        <taxon>Pseudomonadati</taxon>
        <taxon>Bacteroidota</taxon>
        <taxon>Bacteroidia</taxon>
        <taxon>Bacteroidales</taxon>
        <taxon>Bacteroidaceae</taxon>
        <taxon>Bacteroides</taxon>
    </lineage>
</organism>
<dbReference type="AlphaFoldDB" id="A0A0P0GNW7"/>
<accession>A0A0P0GNW7</accession>
<evidence type="ECO:0000313" key="2">
    <source>
        <dbReference type="Proteomes" id="UP000061809"/>
    </source>
</evidence>